<sequence length="241" mass="25156">MAKSTTAARLRRTFHYPSDDNDDDALSSTLEVLDEQEQESLIATLTSENKNRNASFLRFLSALPALSSIPFFLGITSRTAAGPSVLLSLLGLSSLAATGWLLHRLDTARTGFALLDARNTTGLSSRSGSSGSDSVGGGGPGRRRARELRGILGGGMLDGNASPLERHLPHLNVGLAVLAFVTGLLERARTDGSAAAVGVDPVLLGALPGIVYAVVVGAKLVMAGVDPERELSGLRYEYKGA</sequence>
<organism evidence="3 4">
    <name type="scientific">Madurella mycetomatis</name>
    <dbReference type="NCBI Taxonomy" id="100816"/>
    <lineage>
        <taxon>Eukaryota</taxon>
        <taxon>Fungi</taxon>
        <taxon>Dikarya</taxon>
        <taxon>Ascomycota</taxon>
        <taxon>Pezizomycotina</taxon>
        <taxon>Sordariomycetes</taxon>
        <taxon>Sordariomycetidae</taxon>
        <taxon>Sordariales</taxon>
        <taxon>Sordariales incertae sedis</taxon>
        <taxon>Madurella</taxon>
    </lineage>
</organism>
<protein>
    <submittedName>
        <fullName evidence="3">Uncharacterized protein</fullName>
    </submittedName>
</protein>
<feature type="region of interest" description="Disordered" evidence="1">
    <location>
        <begin position="121"/>
        <end position="142"/>
    </location>
</feature>
<reference evidence="3 4" key="1">
    <citation type="journal article" date="2016" name="Genome Announc.">
        <title>Genome Sequence of Madurella mycetomatis mm55, Isolated from a Human Mycetoma Case in Sudan.</title>
        <authorList>
            <person name="Smit S."/>
            <person name="Derks M.F."/>
            <person name="Bervoets S."/>
            <person name="Fahal A."/>
            <person name="van Leeuwen W."/>
            <person name="van Belkum A."/>
            <person name="van de Sande W.W."/>
        </authorList>
    </citation>
    <scope>NUCLEOTIDE SEQUENCE [LARGE SCALE GENOMIC DNA]</scope>
    <source>
        <strain evidence="4">mm55</strain>
    </source>
</reference>
<dbReference type="EMBL" id="LCTW02000050">
    <property type="protein sequence ID" value="KXX80799.1"/>
    <property type="molecule type" value="Genomic_DNA"/>
</dbReference>
<keyword evidence="2" id="KW-0472">Membrane</keyword>
<dbReference type="Proteomes" id="UP000078237">
    <property type="component" value="Unassembled WGS sequence"/>
</dbReference>
<gene>
    <name evidence="3" type="ORF">MMYC01_202917</name>
</gene>
<dbReference type="AlphaFoldDB" id="A0A175WBD5"/>
<feature type="transmembrane region" description="Helical" evidence="2">
    <location>
        <begin position="205"/>
        <end position="225"/>
    </location>
</feature>
<comment type="caution">
    <text evidence="3">The sequence shown here is derived from an EMBL/GenBank/DDBJ whole genome shotgun (WGS) entry which is preliminary data.</text>
</comment>
<evidence type="ECO:0000256" key="1">
    <source>
        <dbReference type="SAM" id="MobiDB-lite"/>
    </source>
</evidence>
<evidence type="ECO:0000256" key="2">
    <source>
        <dbReference type="SAM" id="Phobius"/>
    </source>
</evidence>
<keyword evidence="2" id="KW-0812">Transmembrane</keyword>
<dbReference type="OrthoDB" id="3358048at2759"/>
<evidence type="ECO:0000313" key="3">
    <source>
        <dbReference type="EMBL" id="KXX80799.1"/>
    </source>
</evidence>
<keyword evidence="4" id="KW-1185">Reference proteome</keyword>
<proteinExistence type="predicted"/>
<dbReference type="VEuPathDB" id="FungiDB:MMYC01_202917"/>
<feature type="transmembrane region" description="Helical" evidence="2">
    <location>
        <begin position="81"/>
        <end position="102"/>
    </location>
</feature>
<evidence type="ECO:0000313" key="4">
    <source>
        <dbReference type="Proteomes" id="UP000078237"/>
    </source>
</evidence>
<feature type="transmembrane region" description="Helical" evidence="2">
    <location>
        <begin position="56"/>
        <end position="75"/>
    </location>
</feature>
<keyword evidence="2" id="KW-1133">Transmembrane helix</keyword>
<name>A0A175WBD5_9PEZI</name>
<feature type="compositionally biased region" description="Low complexity" evidence="1">
    <location>
        <begin position="122"/>
        <end position="133"/>
    </location>
</feature>
<accession>A0A175WBD5</accession>